<dbReference type="PANTHER" id="PTHR37461">
    <property type="entry name" value="ANTI-SIGMA-K FACTOR RSKA"/>
    <property type="match status" value="1"/>
</dbReference>
<evidence type="ECO:0000256" key="4">
    <source>
        <dbReference type="ARBA" id="ARBA00022692"/>
    </source>
</evidence>
<keyword evidence="8" id="KW-0804">Transcription</keyword>
<reference evidence="15 16" key="1">
    <citation type="submission" date="2020-03" db="EMBL/GenBank/DDBJ databases">
        <title>WGS of actinomycetes isolated from Thailand.</title>
        <authorList>
            <person name="Thawai C."/>
        </authorList>
    </citation>
    <scope>NUCLEOTIDE SEQUENCE [LARGE SCALE GENOMIC DNA]</scope>
    <source>
        <strain evidence="15 16">PLAI 1-29</strain>
    </source>
</reference>
<dbReference type="InterPro" id="IPR051474">
    <property type="entry name" value="Anti-sigma-K/W_factor"/>
</dbReference>
<evidence type="ECO:0000313" key="15">
    <source>
        <dbReference type="EMBL" id="NJP99135.1"/>
    </source>
</evidence>
<evidence type="ECO:0000256" key="10">
    <source>
        <dbReference type="ARBA" id="ARBA00030803"/>
    </source>
</evidence>
<dbReference type="InterPro" id="IPR027383">
    <property type="entry name" value="Znf_put"/>
</dbReference>
<keyword evidence="16" id="KW-1185">Reference proteome</keyword>
<keyword evidence="4 12" id="KW-0812">Transmembrane</keyword>
<organism evidence="15 16">
    <name type="scientific">Streptomyces zingiberis</name>
    <dbReference type="NCBI Taxonomy" id="2053010"/>
    <lineage>
        <taxon>Bacteria</taxon>
        <taxon>Bacillati</taxon>
        <taxon>Actinomycetota</taxon>
        <taxon>Actinomycetes</taxon>
        <taxon>Kitasatosporales</taxon>
        <taxon>Streptomycetaceae</taxon>
        <taxon>Streptomyces</taxon>
    </lineage>
</organism>
<comment type="caution">
    <text evidence="15">The sequence shown here is derived from an EMBL/GenBank/DDBJ whole genome shotgun (WGS) entry which is preliminary data.</text>
</comment>
<dbReference type="InterPro" id="IPR018764">
    <property type="entry name" value="RskA_C"/>
</dbReference>
<evidence type="ECO:0000256" key="7">
    <source>
        <dbReference type="ARBA" id="ARBA00023136"/>
    </source>
</evidence>
<dbReference type="EMBL" id="JAATEN010000001">
    <property type="protein sequence ID" value="NJP99135.1"/>
    <property type="molecule type" value="Genomic_DNA"/>
</dbReference>
<evidence type="ECO:0000256" key="3">
    <source>
        <dbReference type="ARBA" id="ARBA00022475"/>
    </source>
</evidence>
<name>A0ABX1BN24_9ACTN</name>
<evidence type="ECO:0000313" key="16">
    <source>
        <dbReference type="Proteomes" id="UP000695264"/>
    </source>
</evidence>
<keyword evidence="6" id="KW-0805">Transcription regulation</keyword>
<evidence type="ECO:0000256" key="12">
    <source>
        <dbReference type="SAM" id="Phobius"/>
    </source>
</evidence>
<sequence>MTSTAADLHTLTGAYALHALDAEERARFERHLTVCEACAEEVRELAATAARLGLAASAPPAPALKEQVIRRIATVRQEPPVVRAPARARVLRRLLSNWALAACVALTAALGATAAWQHTQVEDARRDAHQAQQRADQLAAVLAAPDAKSRTARFEDGTSGTVVVSAARDKAVFTATGMTPLPDGKVYQLWFADGDTMRPAGLMDAGRTSRAVLMEGALGTASAMGVTVEPAGGSPQPTSDPVVLLDLPA</sequence>
<keyword evidence="3" id="KW-1003">Cell membrane</keyword>
<evidence type="ECO:0000256" key="1">
    <source>
        <dbReference type="ARBA" id="ARBA00004167"/>
    </source>
</evidence>
<dbReference type="Pfam" id="PF10099">
    <property type="entry name" value="RskA_C"/>
    <property type="match status" value="1"/>
</dbReference>
<dbReference type="Pfam" id="PF13490">
    <property type="entry name" value="zf-HC2"/>
    <property type="match status" value="1"/>
</dbReference>
<dbReference type="RefSeq" id="WP_168099754.1">
    <property type="nucleotide sequence ID" value="NZ_JAATEN010000001.1"/>
</dbReference>
<dbReference type="InterPro" id="IPR041916">
    <property type="entry name" value="Anti_sigma_zinc_sf"/>
</dbReference>
<keyword evidence="7 12" id="KW-0472">Membrane</keyword>
<feature type="region of interest" description="Disordered" evidence="11">
    <location>
        <begin position="229"/>
        <end position="249"/>
    </location>
</feature>
<evidence type="ECO:0000259" key="13">
    <source>
        <dbReference type="Pfam" id="PF10099"/>
    </source>
</evidence>
<keyword evidence="5 12" id="KW-1133">Transmembrane helix</keyword>
<evidence type="ECO:0000256" key="9">
    <source>
        <dbReference type="ARBA" id="ARBA00029829"/>
    </source>
</evidence>
<evidence type="ECO:0000256" key="11">
    <source>
        <dbReference type="SAM" id="MobiDB-lite"/>
    </source>
</evidence>
<evidence type="ECO:0000256" key="6">
    <source>
        <dbReference type="ARBA" id="ARBA00023015"/>
    </source>
</evidence>
<proteinExistence type="predicted"/>
<feature type="domain" description="Putative zinc-finger" evidence="14">
    <location>
        <begin position="11"/>
        <end position="39"/>
    </location>
</feature>
<comment type="subcellular location">
    <subcellularLocation>
        <location evidence="2">Cell membrane</location>
    </subcellularLocation>
    <subcellularLocation>
        <location evidence="1">Membrane</location>
        <topology evidence="1">Single-pass membrane protein</topology>
    </subcellularLocation>
</comment>
<feature type="transmembrane region" description="Helical" evidence="12">
    <location>
        <begin position="95"/>
        <end position="116"/>
    </location>
</feature>
<dbReference type="Gene3D" id="1.10.10.1320">
    <property type="entry name" value="Anti-sigma factor, zinc-finger domain"/>
    <property type="match status" value="1"/>
</dbReference>
<protein>
    <recommendedName>
        <fullName evidence="10">Regulator of SigK</fullName>
    </recommendedName>
    <alternativeName>
        <fullName evidence="9">Sigma-K anti-sigma factor RskA</fullName>
    </alternativeName>
</protein>
<evidence type="ECO:0000259" key="14">
    <source>
        <dbReference type="Pfam" id="PF13490"/>
    </source>
</evidence>
<evidence type="ECO:0000256" key="8">
    <source>
        <dbReference type="ARBA" id="ARBA00023163"/>
    </source>
</evidence>
<dbReference type="PANTHER" id="PTHR37461:SF1">
    <property type="entry name" value="ANTI-SIGMA-K FACTOR RSKA"/>
    <property type="match status" value="1"/>
</dbReference>
<evidence type="ECO:0000256" key="5">
    <source>
        <dbReference type="ARBA" id="ARBA00022989"/>
    </source>
</evidence>
<dbReference type="Proteomes" id="UP000695264">
    <property type="component" value="Unassembled WGS sequence"/>
</dbReference>
<gene>
    <name evidence="15" type="ORF">HCK00_00790</name>
</gene>
<accession>A0ABX1BN24</accession>
<feature type="domain" description="Anti-sigma K factor RskA C-terminal" evidence="13">
    <location>
        <begin position="99"/>
        <end position="242"/>
    </location>
</feature>
<evidence type="ECO:0000256" key="2">
    <source>
        <dbReference type="ARBA" id="ARBA00004236"/>
    </source>
</evidence>